<protein>
    <recommendedName>
        <fullName evidence="3">Sulfotransferase family protein</fullName>
    </recommendedName>
</protein>
<accession>F2JYU0</accession>
<keyword evidence="2" id="KW-1185">Reference proteome</keyword>
<dbReference type="AlphaFoldDB" id="F2JYU0"/>
<evidence type="ECO:0008006" key="3">
    <source>
        <dbReference type="Google" id="ProtNLM"/>
    </source>
</evidence>
<proteinExistence type="predicted"/>
<reference evidence="1 2" key="1">
    <citation type="journal article" date="2012" name="Stand. Genomic Sci.">
        <title>Complete genome sequence of the melanogenic marine bacterium Marinomonas mediterranea type strain (MMB-1(T)).</title>
        <authorList>
            <person name="Lucas-Elio P."/>
            <person name="Goodwin L."/>
            <person name="Woyke T."/>
            <person name="Pitluck S."/>
            <person name="Nolan M."/>
            <person name="Kyrpides N.C."/>
            <person name="Detter J.C."/>
            <person name="Copeland A."/>
            <person name="Teshima H."/>
            <person name="Bruce D."/>
            <person name="Detter C."/>
            <person name="Tapia R."/>
            <person name="Han S."/>
            <person name="Land M.L."/>
            <person name="Ivanova N."/>
            <person name="Mikhailova N."/>
            <person name="Johnston A.W."/>
            <person name="Sanchez-Amat A."/>
        </authorList>
    </citation>
    <scope>NUCLEOTIDE SEQUENCE [LARGE SCALE GENOMIC DNA]</scope>
    <source>
        <strain evidence="2">ATCC 700492 / JCM 21426 / NBRC 103028 / MMB-1</strain>
    </source>
</reference>
<dbReference type="InterPro" id="IPR027417">
    <property type="entry name" value="P-loop_NTPase"/>
</dbReference>
<name>F2JYU0_MARM1</name>
<dbReference type="GO" id="GO:0016020">
    <property type="term" value="C:membrane"/>
    <property type="evidence" value="ECO:0007669"/>
    <property type="project" value="InterPro"/>
</dbReference>
<dbReference type="EMBL" id="CP002583">
    <property type="protein sequence ID" value="ADZ89715.1"/>
    <property type="molecule type" value="Genomic_DNA"/>
</dbReference>
<dbReference type="Gene3D" id="3.40.50.300">
    <property type="entry name" value="P-loop containing nucleotide triphosphate hydrolases"/>
    <property type="match status" value="1"/>
</dbReference>
<dbReference type="Proteomes" id="UP000001062">
    <property type="component" value="Chromosome"/>
</dbReference>
<dbReference type="PATRIC" id="fig|717774.3.peg.427"/>
<dbReference type="OrthoDB" id="288532at2"/>
<sequence length="208" mass="24200">MYISRQHNFLFCHVSRTGGTSLTEHIKRHVKDVEQVRLQHLSMKEGKAILGEEFDTFFKFTLVRNPWERLVSWYALMALSDASFDLNSAALNALPDSPHWRKFDEFLEAVSTQKIGGCRGNRLVFSQWQQLIDDDGNLLVDEIGRFENYAQDIPKFLSKVNVMKPFEENVNGSKHLHYSEYYSDFGKELVADVFHEDVSNFGYHFEPI</sequence>
<gene>
    <name evidence="1" type="ordered locus">Marme_0416</name>
</gene>
<dbReference type="KEGG" id="mme:Marme_0416"/>
<dbReference type="InterPro" id="IPR005331">
    <property type="entry name" value="Sulfotransferase"/>
</dbReference>
<dbReference type="SUPFAM" id="SSF52540">
    <property type="entry name" value="P-loop containing nucleoside triphosphate hydrolases"/>
    <property type="match status" value="1"/>
</dbReference>
<evidence type="ECO:0000313" key="1">
    <source>
        <dbReference type="EMBL" id="ADZ89715.1"/>
    </source>
</evidence>
<evidence type="ECO:0000313" key="2">
    <source>
        <dbReference type="Proteomes" id="UP000001062"/>
    </source>
</evidence>
<organism evidence="1 2">
    <name type="scientific">Marinomonas mediterranea (strain ATCC 700492 / JCM 21426 / NBRC 103028 / MMB-1)</name>
    <dbReference type="NCBI Taxonomy" id="717774"/>
    <lineage>
        <taxon>Bacteria</taxon>
        <taxon>Pseudomonadati</taxon>
        <taxon>Pseudomonadota</taxon>
        <taxon>Gammaproteobacteria</taxon>
        <taxon>Oceanospirillales</taxon>
        <taxon>Oceanospirillaceae</taxon>
        <taxon>Marinomonas</taxon>
    </lineage>
</organism>
<dbReference type="Pfam" id="PF03567">
    <property type="entry name" value="Sulfotransfer_2"/>
    <property type="match status" value="1"/>
</dbReference>
<dbReference type="HOGENOM" id="CLU_094945_2_0_6"/>
<dbReference type="RefSeq" id="WP_013659621.1">
    <property type="nucleotide sequence ID" value="NC_015276.1"/>
</dbReference>
<dbReference type="eggNOG" id="COG1943">
    <property type="taxonomic scope" value="Bacteria"/>
</dbReference>
<dbReference type="GO" id="GO:0008146">
    <property type="term" value="F:sulfotransferase activity"/>
    <property type="evidence" value="ECO:0007669"/>
    <property type="project" value="InterPro"/>
</dbReference>